<protein>
    <recommendedName>
        <fullName evidence="4">BrnA antitoxin family protein</fullName>
    </recommendedName>
</protein>
<dbReference type="Proteomes" id="UP001501671">
    <property type="component" value="Unassembled WGS sequence"/>
</dbReference>
<accession>A0ABP8HHJ0</accession>
<evidence type="ECO:0000256" key="1">
    <source>
        <dbReference type="SAM" id="MobiDB-lite"/>
    </source>
</evidence>
<dbReference type="EMBL" id="BAABFO010000022">
    <property type="protein sequence ID" value="GAA4339409.1"/>
    <property type="molecule type" value="Genomic_DNA"/>
</dbReference>
<gene>
    <name evidence="2" type="ORF">GCM10023144_37570</name>
</gene>
<name>A0ABP8HHJ0_9BURK</name>
<dbReference type="InterPro" id="IPR025528">
    <property type="entry name" value="BrnA_antitoxin"/>
</dbReference>
<evidence type="ECO:0000313" key="3">
    <source>
        <dbReference type="Proteomes" id="UP001501671"/>
    </source>
</evidence>
<reference evidence="3" key="1">
    <citation type="journal article" date="2019" name="Int. J. Syst. Evol. Microbiol.">
        <title>The Global Catalogue of Microorganisms (GCM) 10K type strain sequencing project: providing services to taxonomists for standard genome sequencing and annotation.</title>
        <authorList>
            <consortium name="The Broad Institute Genomics Platform"/>
            <consortium name="The Broad Institute Genome Sequencing Center for Infectious Disease"/>
            <person name="Wu L."/>
            <person name="Ma J."/>
        </authorList>
    </citation>
    <scope>NUCLEOTIDE SEQUENCE [LARGE SCALE GENOMIC DNA]</scope>
    <source>
        <strain evidence="3">JCM 17666</strain>
    </source>
</reference>
<keyword evidence="3" id="KW-1185">Reference proteome</keyword>
<evidence type="ECO:0008006" key="4">
    <source>
        <dbReference type="Google" id="ProtNLM"/>
    </source>
</evidence>
<proteinExistence type="predicted"/>
<feature type="region of interest" description="Disordered" evidence="1">
    <location>
        <begin position="95"/>
        <end position="115"/>
    </location>
</feature>
<evidence type="ECO:0000313" key="2">
    <source>
        <dbReference type="EMBL" id="GAA4339409.1"/>
    </source>
</evidence>
<sequence length="115" mass="12806">MSASKNASAHTLKSDLSRVDTHEIDRGEYDELPDLTEDALKRAVVNKGGRPHSPSPKILLSVRYSREVVEFFRASGSGWQSRMDEVLREYVRRHGDVGGPTSEQLRTVRKKAAGA</sequence>
<dbReference type="Pfam" id="PF14384">
    <property type="entry name" value="BrnA_antitoxin"/>
    <property type="match status" value="1"/>
</dbReference>
<comment type="caution">
    <text evidence="2">The sequence shown here is derived from an EMBL/GenBank/DDBJ whole genome shotgun (WGS) entry which is preliminary data.</text>
</comment>
<dbReference type="RefSeq" id="WP_345251419.1">
    <property type="nucleotide sequence ID" value="NZ_BAABFO010000022.1"/>
</dbReference>
<organism evidence="2 3">
    <name type="scientific">Pigmentiphaga soli</name>
    <dbReference type="NCBI Taxonomy" id="1007095"/>
    <lineage>
        <taxon>Bacteria</taxon>
        <taxon>Pseudomonadati</taxon>
        <taxon>Pseudomonadota</taxon>
        <taxon>Betaproteobacteria</taxon>
        <taxon>Burkholderiales</taxon>
        <taxon>Alcaligenaceae</taxon>
        <taxon>Pigmentiphaga</taxon>
    </lineage>
</organism>